<dbReference type="FunFam" id="1.20.1260.100:FF:000001">
    <property type="entry name" value="translocator protein 2"/>
    <property type="match status" value="1"/>
</dbReference>
<dbReference type="CDD" id="cd15904">
    <property type="entry name" value="TSPO_MBR"/>
    <property type="match status" value="1"/>
</dbReference>
<evidence type="ECO:0000256" key="6">
    <source>
        <dbReference type="SAM" id="MobiDB-lite"/>
    </source>
</evidence>
<evidence type="ECO:0000313" key="9">
    <source>
        <dbReference type="RefSeq" id="XP_010914426.1"/>
    </source>
</evidence>
<dbReference type="PANTHER" id="PTHR10057:SF0">
    <property type="entry name" value="TRANSLOCATOR PROTEIN"/>
    <property type="match status" value="1"/>
</dbReference>
<feature type="transmembrane region" description="Helical" evidence="7">
    <location>
        <begin position="135"/>
        <end position="154"/>
    </location>
</feature>
<name>A0A6I9QS72_ELAGV</name>
<dbReference type="PIRSF" id="PIRSF005859">
    <property type="entry name" value="PBR"/>
    <property type="match status" value="1"/>
</dbReference>
<keyword evidence="3 7" id="KW-0812">Transmembrane</keyword>
<comment type="similarity">
    <text evidence="2">Belongs to the TspO/BZRP family.</text>
</comment>
<dbReference type="GO" id="GO:0016020">
    <property type="term" value="C:membrane"/>
    <property type="evidence" value="ECO:0007669"/>
    <property type="project" value="UniProtKB-SubCell"/>
</dbReference>
<comment type="subcellular location">
    <subcellularLocation>
        <location evidence="1">Membrane</location>
        <topology evidence="1">Multi-pass membrane protein</topology>
    </subcellularLocation>
</comment>
<gene>
    <name evidence="9" type="primary">LOC105039835</name>
</gene>
<keyword evidence="4 7" id="KW-1133">Transmembrane helix</keyword>
<organism evidence="8 9">
    <name type="scientific">Elaeis guineensis var. tenera</name>
    <name type="common">Oil palm</name>
    <dbReference type="NCBI Taxonomy" id="51953"/>
    <lineage>
        <taxon>Eukaryota</taxon>
        <taxon>Viridiplantae</taxon>
        <taxon>Streptophyta</taxon>
        <taxon>Embryophyta</taxon>
        <taxon>Tracheophyta</taxon>
        <taxon>Spermatophyta</taxon>
        <taxon>Magnoliopsida</taxon>
        <taxon>Liliopsida</taxon>
        <taxon>Arecaceae</taxon>
        <taxon>Arecoideae</taxon>
        <taxon>Cocoseae</taxon>
        <taxon>Elaeidinae</taxon>
        <taxon>Elaeis</taxon>
    </lineage>
</organism>
<dbReference type="FunCoup" id="A0A6I9QS72">
    <property type="interactions" value="2392"/>
</dbReference>
<evidence type="ECO:0000256" key="3">
    <source>
        <dbReference type="ARBA" id="ARBA00022692"/>
    </source>
</evidence>
<dbReference type="InParanoid" id="A0A6I9QS72"/>
<evidence type="ECO:0000256" key="7">
    <source>
        <dbReference type="SAM" id="Phobius"/>
    </source>
</evidence>
<dbReference type="RefSeq" id="XP_010914426.1">
    <property type="nucleotide sequence ID" value="XM_010916124.3"/>
</dbReference>
<feature type="transmembrane region" description="Helical" evidence="7">
    <location>
        <begin position="42"/>
        <end position="65"/>
    </location>
</feature>
<sequence length="183" mass="20228">MASQSLKHRPQDEPTITTPSTTTMKNRKVQKLAIAKRGLHSLTVAITVPFILTTLTTYISGAAAAATSKPFWHLPVWVFYLASISTSCLMGLSAWLVWAEGGFHHQPTTLPLFVAQFLLGLVWGPLVFWLHATRVGLMVCIVLFATLFICSQSFHQVNPIAGDLVKPSLAWVSFLAMFNYKLI</sequence>
<dbReference type="InterPro" id="IPR038330">
    <property type="entry name" value="TspO/MBR-related_sf"/>
</dbReference>
<dbReference type="Proteomes" id="UP000504607">
    <property type="component" value="Chromosome 2"/>
</dbReference>
<dbReference type="Gene3D" id="1.20.1260.100">
    <property type="entry name" value="TspO/MBR protein"/>
    <property type="match status" value="1"/>
</dbReference>
<dbReference type="Pfam" id="PF03073">
    <property type="entry name" value="TspO_MBR"/>
    <property type="match status" value="1"/>
</dbReference>
<dbReference type="InterPro" id="IPR004307">
    <property type="entry name" value="TspO_MBR"/>
</dbReference>
<evidence type="ECO:0000313" key="8">
    <source>
        <dbReference type="Proteomes" id="UP000504607"/>
    </source>
</evidence>
<feature type="region of interest" description="Disordered" evidence="6">
    <location>
        <begin position="1"/>
        <end position="22"/>
    </location>
</feature>
<keyword evidence="8" id="KW-1185">Reference proteome</keyword>
<keyword evidence="5 7" id="KW-0472">Membrane</keyword>
<evidence type="ECO:0000256" key="1">
    <source>
        <dbReference type="ARBA" id="ARBA00004141"/>
    </source>
</evidence>
<evidence type="ECO:0000256" key="5">
    <source>
        <dbReference type="ARBA" id="ARBA00023136"/>
    </source>
</evidence>
<dbReference type="AlphaFoldDB" id="A0A6I9QS72"/>
<reference evidence="9" key="1">
    <citation type="submission" date="2025-08" db="UniProtKB">
        <authorList>
            <consortium name="RefSeq"/>
        </authorList>
    </citation>
    <scope>IDENTIFICATION</scope>
</reference>
<evidence type="ECO:0000256" key="2">
    <source>
        <dbReference type="ARBA" id="ARBA00007524"/>
    </source>
</evidence>
<protein>
    <submittedName>
        <fullName evidence="9">Translocator protein homolog</fullName>
    </submittedName>
</protein>
<feature type="transmembrane region" description="Helical" evidence="7">
    <location>
        <begin position="77"/>
        <end position="98"/>
    </location>
</feature>
<accession>A0A6I9QS72</accession>
<dbReference type="OrthoDB" id="8841220at2759"/>
<evidence type="ECO:0000256" key="4">
    <source>
        <dbReference type="ARBA" id="ARBA00022989"/>
    </source>
</evidence>
<dbReference type="GeneID" id="105039835"/>
<feature type="transmembrane region" description="Helical" evidence="7">
    <location>
        <begin position="110"/>
        <end position="129"/>
    </location>
</feature>
<proteinExistence type="inferred from homology"/>
<dbReference type="PANTHER" id="PTHR10057">
    <property type="entry name" value="PERIPHERAL-TYPE BENZODIAZEPINE RECEPTOR"/>
    <property type="match status" value="1"/>
</dbReference>
<dbReference type="GO" id="GO:0033013">
    <property type="term" value="P:tetrapyrrole metabolic process"/>
    <property type="evidence" value="ECO:0007669"/>
    <property type="project" value="UniProtKB-ARBA"/>
</dbReference>
<dbReference type="KEGG" id="egu:105039835"/>